<feature type="compositionally biased region" description="Polar residues" evidence="1">
    <location>
        <begin position="150"/>
        <end position="169"/>
    </location>
</feature>
<feature type="region of interest" description="Disordered" evidence="1">
    <location>
        <begin position="34"/>
        <end position="64"/>
    </location>
</feature>
<comment type="caution">
    <text evidence="2">The sequence shown here is derived from an EMBL/GenBank/DDBJ whole genome shotgun (WGS) entry which is preliminary data.</text>
</comment>
<reference evidence="2" key="2">
    <citation type="submission" date="2023-06" db="EMBL/GenBank/DDBJ databases">
        <authorList>
            <consortium name="Lawrence Berkeley National Laboratory"/>
            <person name="Haridas S."/>
            <person name="Hensen N."/>
            <person name="Bonometti L."/>
            <person name="Westerberg I."/>
            <person name="Brannstrom I.O."/>
            <person name="Guillou S."/>
            <person name="Cros-Aarteil S."/>
            <person name="Calhoun S."/>
            <person name="Kuo A."/>
            <person name="Mondo S."/>
            <person name="Pangilinan J."/>
            <person name="Riley R."/>
            <person name="Labutti K."/>
            <person name="Andreopoulos B."/>
            <person name="Lipzen A."/>
            <person name="Chen C."/>
            <person name="Yanf M."/>
            <person name="Daum C."/>
            <person name="Ng V."/>
            <person name="Clum A."/>
            <person name="Steindorff A."/>
            <person name="Ohm R."/>
            <person name="Martin F."/>
            <person name="Silar P."/>
            <person name="Natvig D."/>
            <person name="Lalanne C."/>
            <person name="Gautier V."/>
            <person name="Ament-Velasquez S.L."/>
            <person name="Kruys A."/>
            <person name="Hutchinson M.I."/>
            <person name="Powell A.J."/>
            <person name="Barry K."/>
            <person name="Miller A.N."/>
            <person name="Grigoriev I.V."/>
            <person name="Debuchy R."/>
            <person name="Gladieux P."/>
            <person name="Thoren M.H."/>
            <person name="Johannesson H."/>
        </authorList>
    </citation>
    <scope>NUCLEOTIDE SEQUENCE</scope>
    <source>
        <strain evidence="2">CBS 955.72</strain>
    </source>
</reference>
<evidence type="ECO:0008006" key="4">
    <source>
        <dbReference type="Google" id="ProtNLM"/>
    </source>
</evidence>
<feature type="compositionally biased region" description="Basic and acidic residues" evidence="1">
    <location>
        <begin position="706"/>
        <end position="725"/>
    </location>
</feature>
<feature type="compositionally biased region" description="Low complexity" evidence="1">
    <location>
        <begin position="641"/>
        <end position="651"/>
    </location>
</feature>
<feature type="region of interest" description="Disordered" evidence="1">
    <location>
        <begin position="1"/>
        <end position="21"/>
    </location>
</feature>
<feature type="compositionally biased region" description="Basic and acidic residues" evidence="1">
    <location>
        <begin position="491"/>
        <end position="505"/>
    </location>
</feature>
<gene>
    <name evidence="2" type="ORF">B0T25DRAFT_311981</name>
</gene>
<sequence length="773" mass="82554">MAARKEILDSEDEGSDFSPVKGAIEEQLKLVEGDVPLEADAEAEPRDKPIGPLGTTNTHHSSLVSTDPSFFQRIYDDQQAAASAHYDVPYPPAVADATSLSEPTNASSTVYGERQKINTSSLTSITDLAPPTRKKAKATESRRKSVIDLTLTQVTTPSREGAGNASSGARSKEGTAGMWDVPSSSPPMENGGSAAGNEQSKVARTYGKRKRAGLLKQQSSPRAASDDMPPTQDPYDFPSTADPSPLPLKKKTKRGLPSSLARQSLDSSLGVVPHTGEEMGLRTSRKGRGALSSGYDSVMPDTGAGLYIAPSALTASQKQEYRMVSLSSEPGHDIPEPSLPLTRTDGEDVHRSSCPTTVAYTTPSRYASSSRRVLPSDELPGTAPVGGPLEPAAMHPTSSPDIISVESTRARRKRAQPGSSNVLPSSPADPPLVTRSVKKRKTTQRQSEAVYAPGEDSFDVDLLGLPREKGNIRPDRRDPKYAPSPPATHIQEPHTEPLGDDEKPLDGSIAMSAVISDFVSAPVDESPVEVPIPAVQDPTPPKKRGRKKKEAKIQETIIEEDIAEQSAQIPTESLKPVDDPVEDIEPEPVKKKRGRPRKSEVPKVIAPLELDDIPESQLAVEPYPGNANSRVEEAVAEDAPVESSAAPTPKAKPGKRGRKKKVVEKVIVDSEDEGEDADEGTPKPVRALSDLSTNVQVSAKATTSNETRDVGAERGKDKDAKENDQISKSVTPAKETAKPSVATANQAATGKVQYRVGLSKKSRIAPLLKSLRK</sequence>
<feature type="compositionally biased region" description="Polar residues" evidence="1">
    <location>
        <begin position="690"/>
        <end position="705"/>
    </location>
</feature>
<organism evidence="2 3">
    <name type="scientific">Lasiosphaeria hispida</name>
    <dbReference type="NCBI Taxonomy" id="260671"/>
    <lineage>
        <taxon>Eukaryota</taxon>
        <taxon>Fungi</taxon>
        <taxon>Dikarya</taxon>
        <taxon>Ascomycota</taxon>
        <taxon>Pezizomycotina</taxon>
        <taxon>Sordariomycetes</taxon>
        <taxon>Sordariomycetidae</taxon>
        <taxon>Sordariales</taxon>
        <taxon>Lasiosphaeriaceae</taxon>
        <taxon>Lasiosphaeria</taxon>
    </lineage>
</organism>
<feature type="region of interest" description="Disordered" evidence="1">
    <location>
        <begin position="96"/>
        <end position="294"/>
    </location>
</feature>
<protein>
    <recommendedName>
        <fullName evidence="4">AT hook domain-containing protein</fullName>
    </recommendedName>
</protein>
<accession>A0AAJ0H9D8</accession>
<reference evidence="2" key="1">
    <citation type="journal article" date="2023" name="Mol. Phylogenet. Evol.">
        <title>Genome-scale phylogeny and comparative genomics of the fungal order Sordariales.</title>
        <authorList>
            <person name="Hensen N."/>
            <person name="Bonometti L."/>
            <person name="Westerberg I."/>
            <person name="Brannstrom I.O."/>
            <person name="Guillou S."/>
            <person name="Cros-Aarteil S."/>
            <person name="Calhoun S."/>
            <person name="Haridas S."/>
            <person name="Kuo A."/>
            <person name="Mondo S."/>
            <person name="Pangilinan J."/>
            <person name="Riley R."/>
            <person name="LaButti K."/>
            <person name="Andreopoulos B."/>
            <person name="Lipzen A."/>
            <person name="Chen C."/>
            <person name="Yan M."/>
            <person name="Daum C."/>
            <person name="Ng V."/>
            <person name="Clum A."/>
            <person name="Steindorff A."/>
            <person name="Ohm R.A."/>
            <person name="Martin F."/>
            <person name="Silar P."/>
            <person name="Natvig D.O."/>
            <person name="Lalanne C."/>
            <person name="Gautier V."/>
            <person name="Ament-Velasquez S.L."/>
            <person name="Kruys A."/>
            <person name="Hutchinson M.I."/>
            <person name="Powell A.J."/>
            <person name="Barry K."/>
            <person name="Miller A.N."/>
            <person name="Grigoriev I.V."/>
            <person name="Debuchy R."/>
            <person name="Gladieux P."/>
            <person name="Hiltunen Thoren M."/>
            <person name="Johannesson H."/>
        </authorList>
    </citation>
    <scope>NUCLEOTIDE SEQUENCE</scope>
    <source>
        <strain evidence="2">CBS 955.72</strain>
    </source>
</reference>
<evidence type="ECO:0000313" key="3">
    <source>
        <dbReference type="Proteomes" id="UP001275084"/>
    </source>
</evidence>
<feature type="compositionally biased region" description="Basic and acidic residues" evidence="1">
    <location>
        <begin position="466"/>
        <end position="480"/>
    </location>
</feature>
<feature type="compositionally biased region" description="Polar residues" evidence="1">
    <location>
        <begin position="98"/>
        <end position="110"/>
    </location>
</feature>
<evidence type="ECO:0000256" key="1">
    <source>
        <dbReference type="SAM" id="MobiDB-lite"/>
    </source>
</evidence>
<dbReference type="EMBL" id="JAUIQD010000007">
    <property type="protein sequence ID" value="KAK3343933.1"/>
    <property type="molecule type" value="Genomic_DNA"/>
</dbReference>
<keyword evidence="3" id="KW-1185">Reference proteome</keyword>
<dbReference type="Proteomes" id="UP001275084">
    <property type="component" value="Unassembled WGS sequence"/>
</dbReference>
<feature type="compositionally biased region" description="Polar residues" evidence="1">
    <location>
        <begin position="117"/>
        <end position="126"/>
    </location>
</feature>
<feature type="compositionally biased region" description="Polar residues" evidence="1">
    <location>
        <begin position="396"/>
        <end position="407"/>
    </location>
</feature>
<evidence type="ECO:0000313" key="2">
    <source>
        <dbReference type="EMBL" id="KAK3343933.1"/>
    </source>
</evidence>
<feature type="compositionally biased region" description="Basic residues" evidence="1">
    <location>
        <begin position="652"/>
        <end position="662"/>
    </location>
</feature>
<dbReference type="AlphaFoldDB" id="A0AAJ0H9D8"/>
<feature type="region of interest" description="Disordered" evidence="1">
    <location>
        <begin position="318"/>
        <end position="507"/>
    </location>
</feature>
<feature type="region of interest" description="Disordered" evidence="1">
    <location>
        <begin position="529"/>
        <end position="744"/>
    </location>
</feature>
<feature type="compositionally biased region" description="Basic residues" evidence="1">
    <location>
        <begin position="541"/>
        <end position="550"/>
    </location>
</feature>
<proteinExistence type="predicted"/>
<feature type="compositionally biased region" description="Polar residues" evidence="1">
    <location>
        <begin position="353"/>
        <end position="371"/>
    </location>
</feature>
<feature type="compositionally biased region" description="Acidic residues" evidence="1">
    <location>
        <begin position="669"/>
        <end position="679"/>
    </location>
</feature>
<feature type="compositionally biased region" description="Polar residues" evidence="1">
    <location>
        <begin position="54"/>
        <end position="64"/>
    </location>
</feature>
<name>A0AAJ0H9D8_9PEZI</name>
<feature type="compositionally biased region" description="Basic and acidic residues" evidence="1">
    <location>
        <begin position="137"/>
        <end position="146"/>
    </location>
</feature>